<evidence type="ECO:0000313" key="4">
    <source>
        <dbReference type="EMBL" id="EPS66448.1"/>
    </source>
</evidence>
<evidence type="ECO:0000313" key="5">
    <source>
        <dbReference type="Proteomes" id="UP000015453"/>
    </source>
</evidence>
<dbReference type="Pfam" id="PF14215">
    <property type="entry name" value="bHLH-MYC_N"/>
    <property type="match status" value="1"/>
</dbReference>
<reference evidence="4 5" key="1">
    <citation type="journal article" date="2013" name="BMC Genomics">
        <title>The miniature genome of a carnivorous plant Genlisea aurea contains a low number of genes and short non-coding sequences.</title>
        <authorList>
            <person name="Leushkin E.V."/>
            <person name="Sutormin R.A."/>
            <person name="Nabieva E.R."/>
            <person name="Penin A.A."/>
            <person name="Kondrashov A.S."/>
            <person name="Logacheva M.D."/>
        </authorList>
    </citation>
    <scope>NUCLEOTIDE SEQUENCE [LARGE SCALE GENOMIC DNA]</scope>
</reference>
<dbReference type="PANTHER" id="PTHR46196">
    <property type="entry name" value="TRANSCRIPTION FACTOR BHLH155-LIKE ISOFORM X1-RELATED"/>
    <property type="match status" value="1"/>
</dbReference>
<gene>
    <name evidence="4" type="ORF">M569_08330</name>
</gene>
<keyword evidence="5" id="KW-1185">Reference proteome</keyword>
<dbReference type="OrthoDB" id="778365at2759"/>
<sequence>VMGGVSFLRPFLQNLCFNSPWNYAVFWKLRAPQHENVLAWEDGFCNIQKLKIPEDIKIEDFYSTEILHSDFSPYLLSKNPCNYTVGLAVAEMSRTSHVMGNGVVGEVALTRKPRWIYAAQIAADTSKTIISQYPDEWLLQIAAGIKTILLFPVVPHGVLQLGSIEMVAEDATILSCVENVLACCDDSGLPDWRYLIRELPLM</sequence>
<evidence type="ECO:0000259" key="3">
    <source>
        <dbReference type="Pfam" id="PF14215"/>
    </source>
</evidence>
<organism evidence="4 5">
    <name type="scientific">Genlisea aurea</name>
    <dbReference type="NCBI Taxonomy" id="192259"/>
    <lineage>
        <taxon>Eukaryota</taxon>
        <taxon>Viridiplantae</taxon>
        <taxon>Streptophyta</taxon>
        <taxon>Embryophyta</taxon>
        <taxon>Tracheophyta</taxon>
        <taxon>Spermatophyta</taxon>
        <taxon>Magnoliopsida</taxon>
        <taxon>eudicotyledons</taxon>
        <taxon>Gunneridae</taxon>
        <taxon>Pentapetalae</taxon>
        <taxon>asterids</taxon>
        <taxon>lamiids</taxon>
        <taxon>Lamiales</taxon>
        <taxon>Lentibulariaceae</taxon>
        <taxon>Genlisea</taxon>
    </lineage>
</organism>
<feature type="non-terminal residue" evidence="4">
    <location>
        <position position="1"/>
    </location>
</feature>
<feature type="non-terminal residue" evidence="4">
    <location>
        <position position="202"/>
    </location>
</feature>
<proteinExistence type="predicted"/>
<evidence type="ECO:0000256" key="1">
    <source>
        <dbReference type="ARBA" id="ARBA00023015"/>
    </source>
</evidence>
<protein>
    <submittedName>
        <fullName evidence="4">Prf interactor 30137</fullName>
    </submittedName>
</protein>
<dbReference type="AlphaFoldDB" id="S8DTG9"/>
<dbReference type="EMBL" id="AUSU01003678">
    <property type="protein sequence ID" value="EPS66448.1"/>
    <property type="molecule type" value="Genomic_DNA"/>
</dbReference>
<name>S8DTG9_9LAMI</name>
<dbReference type="GO" id="GO:0003700">
    <property type="term" value="F:DNA-binding transcription factor activity"/>
    <property type="evidence" value="ECO:0007669"/>
    <property type="project" value="InterPro"/>
</dbReference>
<keyword evidence="2" id="KW-0804">Transcription</keyword>
<dbReference type="InterPro" id="IPR043561">
    <property type="entry name" value="LHW-like"/>
</dbReference>
<dbReference type="PANTHER" id="PTHR46196:SF3">
    <property type="entry name" value="TRANSCRIPTION FACTOR LHW-LIKE ISOFORM X1"/>
    <property type="match status" value="1"/>
</dbReference>
<keyword evidence="1" id="KW-0805">Transcription regulation</keyword>
<feature type="domain" description="Transcription factor MYC/MYB N-terminal" evidence="3">
    <location>
        <begin position="8"/>
        <end position="179"/>
    </location>
</feature>
<accession>S8DTG9</accession>
<dbReference type="InterPro" id="IPR025610">
    <property type="entry name" value="MYC/MYB_N"/>
</dbReference>
<comment type="caution">
    <text evidence="4">The sequence shown here is derived from an EMBL/GenBank/DDBJ whole genome shotgun (WGS) entry which is preliminary data.</text>
</comment>
<dbReference type="Proteomes" id="UP000015453">
    <property type="component" value="Unassembled WGS sequence"/>
</dbReference>
<evidence type="ECO:0000256" key="2">
    <source>
        <dbReference type="ARBA" id="ARBA00023163"/>
    </source>
</evidence>